<dbReference type="PROSITE" id="PS01357">
    <property type="entry name" value="ZF_ZZ_1"/>
    <property type="match status" value="2"/>
</dbReference>
<dbReference type="Pfam" id="PF00569">
    <property type="entry name" value="ZZ"/>
    <property type="match status" value="2"/>
</dbReference>
<comment type="similarity">
    <text evidence="10">Belongs to the MT-A70-like family.</text>
</comment>
<dbReference type="GO" id="GO:0032259">
    <property type="term" value="P:methylation"/>
    <property type="evidence" value="ECO:0007669"/>
    <property type="project" value="UniProtKB-KW"/>
</dbReference>
<dbReference type="SMART" id="SM00291">
    <property type="entry name" value="ZnF_ZZ"/>
    <property type="match status" value="2"/>
</dbReference>
<dbReference type="InterPro" id="IPR000433">
    <property type="entry name" value="Znf_ZZ"/>
</dbReference>
<dbReference type="VEuPathDB" id="AmoebaDB:FDP41_005957"/>
<keyword evidence="6 9" id="KW-0863">Zinc-finger</keyword>
<evidence type="ECO:0000256" key="11">
    <source>
        <dbReference type="SAM" id="MobiDB-lite"/>
    </source>
</evidence>
<keyword evidence="2" id="KW-0489">Methyltransferase</keyword>
<name>A0A6A5BMB8_NAEFO</name>
<dbReference type="VEuPathDB" id="AmoebaDB:NF0101640"/>
<feature type="compositionally biased region" description="Basic residues" evidence="11">
    <location>
        <begin position="75"/>
        <end position="85"/>
    </location>
</feature>
<feature type="compositionally biased region" description="Acidic residues" evidence="11">
    <location>
        <begin position="15"/>
        <end position="24"/>
    </location>
</feature>
<dbReference type="GO" id="GO:0005634">
    <property type="term" value="C:nucleus"/>
    <property type="evidence" value="ECO:0007669"/>
    <property type="project" value="TreeGrafter"/>
</dbReference>
<dbReference type="PROSITE" id="PS50135">
    <property type="entry name" value="ZF_ZZ_2"/>
    <property type="match status" value="2"/>
</dbReference>
<keyword evidence="5" id="KW-0479">Metal-binding</keyword>
<feature type="compositionally biased region" description="Basic and acidic residues" evidence="11">
    <location>
        <begin position="389"/>
        <end position="399"/>
    </location>
</feature>
<dbReference type="GO" id="GO:0036396">
    <property type="term" value="C:RNA N6-methyladenosine methyltransferase complex"/>
    <property type="evidence" value="ECO:0007669"/>
    <property type="project" value="TreeGrafter"/>
</dbReference>
<feature type="compositionally biased region" description="Polar residues" evidence="11">
    <location>
        <begin position="160"/>
        <end position="170"/>
    </location>
</feature>
<feature type="compositionally biased region" description="Basic residues" evidence="11">
    <location>
        <begin position="277"/>
        <end position="287"/>
    </location>
</feature>
<evidence type="ECO:0000256" key="10">
    <source>
        <dbReference type="PROSITE-ProRule" id="PRU00489"/>
    </source>
</evidence>
<reference evidence="13 14" key="1">
    <citation type="journal article" date="2019" name="Sci. Rep.">
        <title>Nanopore sequencing improves the draft genome of the human pathogenic amoeba Naegleria fowleri.</title>
        <authorList>
            <person name="Liechti N."/>
            <person name="Schurch N."/>
            <person name="Bruggmann R."/>
            <person name="Wittwer M."/>
        </authorList>
    </citation>
    <scope>NUCLEOTIDE SEQUENCE [LARGE SCALE GENOMIC DNA]</scope>
    <source>
        <strain evidence="13 14">ATCC 30894</strain>
    </source>
</reference>
<dbReference type="Pfam" id="PF05063">
    <property type="entry name" value="MT-A70"/>
    <property type="match status" value="1"/>
</dbReference>
<dbReference type="Gene3D" id="3.30.60.90">
    <property type="match status" value="3"/>
</dbReference>
<evidence type="ECO:0000256" key="5">
    <source>
        <dbReference type="ARBA" id="ARBA00022723"/>
    </source>
</evidence>
<feature type="compositionally biased region" description="Basic residues" evidence="11">
    <location>
        <begin position="1"/>
        <end position="11"/>
    </location>
</feature>
<dbReference type="EMBL" id="VFQX01000048">
    <property type="protein sequence ID" value="KAF0975204.1"/>
    <property type="molecule type" value="Genomic_DNA"/>
</dbReference>
<dbReference type="PANTHER" id="PTHR12829:SF7">
    <property type="entry name" value="N6-ADENOSINE-METHYLTRANSFERASE CATALYTIC SUBUNIT"/>
    <property type="match status" value="1"/>
</dbReference>
<evidence type="ECO:0000256" key="2">
    <source>
        <dbReference type="ARBA" id="ARBA00022603"/>
    </source>
</evidence>
<feature type="compositionally biased region" description="Basic residues" evidence="11">
    <location>
        <begin position="50"/>
        <end position="65"/>
    </location>
</feature>
<feature type="compositionally biased region" description="Acidic residues" evidence="11">
    <location>
        <begin position="249"/>
        <end position="274"/>
    </location>
</feature>
<dbReference type="SUPFAM" id="SSF53335">
    <property type="entry name" value="S-adenosyl-L-methionine-dependent methyltransferases"/>
    <property type="match status" value="1"/>
</dbReference>
<feature type="compositionally biased region" description="Low complexity" evidence="11">
    <location>
        <begin position="202"/>
        <end position="213"/>
    </location>
</feature>
<evidence type="ECO:0000256" key="1">
    <source>
        <dbReference type="ARBA" id="ARBA00012160"/>
    </source>
</evidence>
<dbReference type="GO" id="GO:0008270">
    <property type="term" value="F:zinc ion binding"/>
    <property type="evidence" value="ECO:0007669"/>
    <property type="project" value="UniProtKB-KW"/>
</dbReference>
<feature type="domain" description="ZZ-type" evidence="12">
    <location>
        <begin position="912"/>
        <end position="968"/>
    </location>
</feature>
<feature type="compositionally biased region" description="Basic residues" evidence="11">
    <location>
        <begin position="110"/>
        <end position="121"/>
    </location>
</feature>
<keyword evidence="3" id="KW-0808">Transferase</keyword>
<evidence type="ECO:0000256" key="3">
    <source>
        <dbReference type="ARBA" id="ARBA00022679"/>
    </source>
</evidence>
<dbReference type="RefSeq" id="XP_044559917.1">
    <property type="nucleotide sequence ID" value="XM_044709538.1"/>
</dbReference>
<dbReference type="InterPro" id="IPR043145">
    <property type="entry name" value="Znf_ZZ_sf"/>
</dbReference>
<sequence>MQKLSLRKRKAISYAEEEEEEEDSGSSSSFEEILKEQHDEEDDDEERYETKKKKNHSNNKRRTSKRSSTNDTSRKQQKSTSRKKKQQSDEDNDEDYIEIGISENDESRMRSTKKKNPRTRHSDRTSASNDGLSVASNSHTRNSDNSLRNTRRSNTRGNKQVATSPSSTVDKNTDEGTHQMESINSTHDEHENEHEDNHNDADAALFISSSSSSEESEDEYVDPSGSDDEGLEELSHWVDEAEDLVVTMSDEENQDEDFEEEENESSDDQDDEEYRESKRKNPQKLRKSTSTSTTKTNNVTKRRREKSISPLSVSRNAKSASNNQRRKSPTTKLSSPASRGSRSRKSPATRQESPTTSVNGVPNLYQIYNVTGVQEQLQEYNRSRIAEMNHESDHEEDANKTTQPQKLQSTNLSTHHNQNSTLPTHVTCHTCLPSNDSIVKKVSPNSNNSIGNCNAQQQQQQVSLVEPYSKSKCEFFKLPQTTSLTNEEFDLHMNENIDMAPSIGVKLANFDGFQSLIEKKLLLKNASLDDDESKNQEEDSEEPYDPNFISEHVSNAVGASSHYKIKPFKDGHYINCDLRYFTLSSLGKFDVILIDPPWRVVQSRPQEAMMFSNTNFKLNYNTLSYQEIMDINVGSLCDQGFCFLWVLNSSLQFGLNLLNHWGFTYIDKIVWVKKTKNDQIFAGTGYYFLHSTELLLVGVKHGSTKKNGQKLQYISKVSNDILFSKIGIQSQKPMEVYEIIENMVPGARKIELFARNHNIRRGWLSVGNRLGEAFEKEMTSYSCTKCDKNLFSPDLMGTSKNIPRYKSQVDPTVNLCSQCANKYEKQYGPYFVIENNCTEPIFHDWYACDHCEMYPICGSRFSCKECEKDFDVCEECFDAIMTLPPEEGGHQHAASAFTCIEFPDPGCGYAVHVDKRCTSCLACPIVGERFMCTECKDVNLCRKCFFLQKEPKGHKCTHEISLIPEPRHVHSKLKCAACATVGLEGPIHKCKTCMSFILCNKCYLLHEKNYDSLHLDKYTTHKPFHSFMRLK</sequence>
<dbReference type="InterPro" id="IPR002052">
    <property type="entry name" value="DNA_methylase_N6_adenine_CS"/>
</dbReference>
<evidence type="ECO:0000313" key="14">
    <source>
        <dbReference type="Proteomes" id="UP000444721"/>
    </source>
</evidence>
<dbReference type="GeneID" id="68113175"/>
<comment type="caution">
    <text evidence="13">The sequence shown here is derived from an EMBL/GenBank/DDBJ whole genome shotgun (WGS) entry which is preliminary data.</text>
</comment>
<dbReference type="EC" id="2.1.1.348" evidence="1"/>
<feature type="compositionally biased region" description="Acidic residues" evidence="11">
    <location>
        <begin position="214"/>
        <end position="232"/>
    </location>
</feature>
<feature type="compositionally biased region" description="Polar residues" evidence="11">
    <location>
        <begin position="309"/>
        <end position="323"/>
    </location>
</feature>
<dbReference type="VEuPathDB" id="AmoebaDB:NfTy_043830"/>
<organism evidence="13 14">
    <name type="scientific">Naegleria fowleri</name>
    <name type="common">Brain eating amoeba</name>
    <dbReference type="NCBI Taxonomy" id="5763"/>
    <lineage>
        <taxon>Eukaryota</taxon>
        <taxon>Discoba</taxon>
        <taxon>Heterolobosea</taxon>
        <taxon>Tetramitia</taxon>
        <taxon>Eutetramitia</taxon>
        <taxon>Vahlkampfiidae</taxon>
        <taxon>Naegleria</taxon>
    </lineage>
</organism>
<dbReference type="AlphaFoldDB" id="A0A6A5BMB8"/>
<feature type="region of interest" description="Disordered" evidence="11">
    <location>
        <begin position="1"/>
        <end position="360"/>
    </location>
</feature>
<dbReference type="OrthoDB" id="10262526at2759"/>
<keyword evidence="4" id="KW-0949">S-adenosyl-L-methionine</keyword>
<accession>A0A6A5BMB8</accession>
<evidence type="ECO:0000256" key="6">
    <source>
        <dbReference type="ARBA" id="ARBA00022771"/>
    </source>
</evidence>
<dbReference type="Proteomes" id="UP000444721">
    <property type="component" value="Unassembled WGS sequence"/>
</dbReference>
<dbReference type="InterPro" id="IPR007757">
    <property type="entry name" value="MT-A70-like"/>
</dbReference>
<keyword evidence="14" id="KW-1185">Reference proteome</keyword>
<evidence type="ECO:0000313" key="13">
    <source>
        <dbReference type="EMBL" id="KAF0975204.1"/>
    </source>
</evidence>
<feature type="domain" description="ZZ-type" evidence="12">
    <location>
        <begin position="843"/>
        <end position="905"/>
    </location>
</feature>
<feature type="compositionally biased region" description="Polar residues" evidence="11">
    <location>
        <begin position="330"/>
        <end position="340"/>
    </location>
</feature>
<dbReference type="GO" id="GO:0003676">
    <property type="term" value="F:nucleic acid binding"/>
    <property type="evidence" value="ECO:0007669"/>
    <property type="project" value="InterPro"/>
</dbReference>
<comment type="catalytic activity">
    <reaction evidence="8">
        <text>an adenosine in mRNA + S-adenosyl-L-methionine = an N(6)-methyladenosine in mRNA + S-adenosyl-L-homocysteine + H(+)</text>
        <dbReference type="Rhea" id="RHEA:55584"/>
        <dbReference type="Rhea" id="RHEA-COMP:12414"/>
        <dbReference type="Rhea" id="RHEA-COMP:12417"/>
        <dbReference type="ChEBI" id="CHEBI:15378"/>
        <dbReference type="ChEBI" id="CHEBI:57856"/>
        <dbReference type="ChEBI" id="CHEBI:59789"/>
        <dbReference type="ChEBI" id="CHEBI:74411"/>
        <dbReference type="ChEBI" id="CHEBI:74449"/>
        <dbReference type="EC" id="2.1.1.348"/>
    </reaction>
</comment>
<evidence type="ECO:0000256" key="9">
    <source>
        <dbReference type="PROSITE-ProRule" id="PRU00228"/>
    </source>
</evidence>
<feature type="compositionally biased region" description="Polar residues" evidence="11">
    <location>
        <begin position="348"/>
        <end position="360"/>
    </location>
</feature>
<protein>
    <recommendedName>
        <fullName evidence="1">mRNA m(6)A methyltransferase</fullName>
        <ecNumber evidence="1">2.1.1.348</ecNumber>
    </recommendedName>
</protein>
<dbReference type="PROSITE" id="PS00092">
    <property type="entry name" value="N6_MTASE"/>
    <property type="match status" value="1"/>
</dbReference>
<dbReference type="PROSITE" id="PS51143">
    <property type="entry name" value="MT_A70"/>
    <property type="match status" value="1"/>
</dbReference>
<dbReference type="SUPFAM" id="SSF57850">
    <property type="entry name" value="RING/U-box"/>
    <property type="match status" value="3"/>
</dbReference>
<feature type="compositionally biased region" description="Polar residues" evidence="11">
    <location>
        <begin position="125"/>
        <end position="139"/>
    </location>
</feature>
<feature type="region of interest" description="Disordered" evidence="11">
    <location>
        <begin position="389"/>
        <end position="421"/>
    </location>
</feature>
<feature type="compositionally biased region" description="Polar residues" evidence="11">
    <location>
        <begin position="400"/>
        <end position="421"/>
    </location>
</feature>
<evidence type="ECO:0000256" key="4">
    <source>
        <dbReference type="ARBA" id="ARBA00022691"/>
    </source>
</evidence>
<evidence type="ECO:0000259" key="12">
    <source>
        <dbReference type="PROSITE" id="PS50135"/>
    </source>
</evidence>
<keyword evidence="7" id="KW-0862">Zinc</keyword>
<dbReference type="InterPro" id="IPR029063">
    <property type="entry name" value="SAM-dependent_MTases_sf"/>
</dbReference>
<feature type="compositionally biased region" description="Low complexity" evidence="11">
    <location>
        <begin position="288"/>
        <end position="299"/>
    </location>
</feature>
<dbReference type="Gene3D" id="3.40.50.150">
    <property type="entry name" value="Vaccinia Virus protein VP39"/>
    <property type="match status" value="1"/>
</dbReference>
<gene>
    <name evidence="13" type="ORF">FDP41_005957</name>
</gene>
<feature type="compositionally biased region" description="Basic and acidic residues" evidence="11">
    <location>
        <begin position="186"/>
        <end position="201"/>
    </location>
</feature>
<dbReference type="PANTHER" id="PTHR12829">
    <property type="entry name" value="N6-ADENOSINE-METHYLTRANSFERASE"/>
    <property type="match status" value="1"/>
</dbReference>
<proteinExistence type="inferred from homology"/>
<dbReference type="GO" id="GO:0001734">
    <property type="term" value="F:mRNA m(6)A methyltransferase activity"/>
    <property type="evidence" value="ECO:0007669"/>
    <property type="project" value="UniProtKB-EC"/>
</dbReference>
<evidence type="ECO:0000256" key="8">
    <source>
        <dbReference type="ARBA" id="ARBA00048957"/>
    </source>
</evidence>
<evidence type="ECO:0000256" key="7">
    <source>
        <dbReference type="ARBA" id="ARBA00022833"/>
    </source>
</evidence>